<dbReference type="NCBIfam" id="TIGR01297">
    <property type="entry name" value="CDF"/>
    <property type="match status" value="1"/>
</dbReference>
<dbReference type="GO" id="GO:0016020">
    <property type="term" value="C:membrane"/>
    <property type="evidence" value="ECO:0007669"/>
    <property type="project" value="UniProtKB-SubCell"/>
</dbReference>
<keyword evidence="5 7" id="KW-1133">Transmembrane helix</keyword>
<evidence type="ECO:0000256" key="6">
    <source>
        <dbReference type="ARBA" id="ARBA00023136"/>
    </source>
</evidence>
<feature type="transmembrane region" description="Helical" evidence="7">
    <location>
        <begin position="228"/>
        <end position="249"/>
    </location>
</feature>
<gene>
    <name evidence="9" type="ORF">niasHT_011573</name>
</gene>
<evidence type="ECO:0000256" key="1">
    <source>
        <dbReference type="ARBA" id="ARBA00004141"/>
    </source>
</evidence>
<sequence>MLLTKKTEKPEKVWDQQCNLEKSSALSIGIDDHNSRRAERVLYIVSVLTLLFVLTELVGGYLAHSLAVITDAFHMLSDLCSFLVSIVAIRLSRRAPTSRHSFGFQRAEVLGALSSILVIWVLTGALLYLAILRIVDHEYEVEPNTMMLTAGIGVCFNLLIGAMLHLVWHTAGSNAAVAHGHSHSLTSAKSAAAAEEGGSVTSETEYQHEHHHKNLNIRAAFVHVLGDLVQSLGVLIAALIIKFTGYAIADPICTFMFSILVLVTTVPVFGDTLTILMEATPRQIDLQKLYNDLIGLPGVIGVHSLRVWSLKSDTFAAIAHLELAFNGGSIKDKYFADSVVAMAQQKMISRHHIRFVTVQTHCHQMGTTAASEKARQMADVFSSSADSIESEVEAAAAAAAVGGMREVMLNDKQ</sequence>
<feature type="transmembrane region" description="Helical" evidence="7">
    <location>
        <begin position="147"/>
        <end position="168"/>
    </location>
</feature>
<name>A0ABD2L7L9_9BILA</name>
<evidence type="ECO:0000256" key="3">
    <source>
        <dbReference type="ARBA" id="ARBA00022692"/>
    </source>
</evidence>
<dbReference type="PANTHER" id="PTHR11562:SF17">
    <property type="entry name" value="RE54080P-RELATED"/>
    <property type="match status" value="1"/>
</dbReference>
<keyword evidence="4" id="KW-0862">Zinc</keyword>
<keyword evidence="10" id="KW-1185">Reference proteome</keyword>
<organism evidence="9 10">
    <name type="scientific">Heterodera trifolii</name>
    <dbReference type="NCBI Taxonomy" id="157864"/>
    <lineage>
        <taxon>Eukaryota</taxon>
        <taxon>Metazoa</taxon>
        <taxon>Ecdysozoa</taxon>
        <taxon>Nematoda</taxon>
        <taxon>Chromadorea</taxon>
        <taxon>Rhabditida</taxon>
        <taxon>Tylenchina</taxon>
        <taxon>Tylenchomorpha</taxon>
        <taxon>Tylenchoidea</taxon>
        <taxon>Heteroderidae</taxon>
        <taxon>Heteroderinae</taxon>
        <taxon>Heterodera</taxon>
    </lineage>
</organism>
<dbReference type="Proteomes" id="UP001620626">
    <property type="component" value="Unassembled WGS sequence"/>
</dbReference>
<dbReference type="Gene3D" id="1.20.1510.10">
    <property type="entry name" value="Cation efflux protein transmembrane domain"/>
    <property type="match status" value="1"/>
</dbReference>
<evidence type="ECO:0000259" key="8">
    <source>
        <dbReference type="Pfam" id="PF01545"/>
    </source>
</evidence>
<reference evidence="9 10" key="1">
    <citation type="submission" date="2024-10" db="EMBL/GenBank/DDBJ databases">
        <authorList>
            <person name="Kim D."/>
        </authorList>
    </citation>
    <scope>NUCLEOTIDE SEQUENCE [LARGE SCALE GENOMIC DNA]</scope>
    <source>
        <strain evidence="9">BH-2024</strain>
    </source>
</reference>
<dbReference type="Pfam" id="PF01545">
    <property type="entry name" value="Cation_efflux"/>
    <property type="match status" value="1"/>
</dbReference>
<feature type="domain" description="Cation efflux protein transmembrane" evidence="8">
    <location>
        <begin position="43"/>
        <end position="277"/>
    </location>
</feature>
<keyword evidence="4" id="KW-0813">Transport</keyword>
<evidence type="ECO:0000256" key="2">
    <source>
        <dbReference type="ARBA" id="ARBA00008873"/>
    </source>
</evidence>
<evidence type="ECO:0000256" key="7">
    <source>
        <dbReference type="SAM" id="Phobius"/>
    </source>
</evidence>
<dbReference type="InterPro" id="IPR050681">
    <property type="entry name" value="CDF/SLC30A"/>
</dbReference>
<dbReference type="InterPro" id="IPR027469">
    <property type="entry name" value="Cation_efflux_TMD_sf"/>
</dbReference>
<feature type="transmembrane region" description="Helical" evidence="7">
    <location>
        <begin position="68"/>
        <end position="89"/>
    </location>
</feature>
<dbReference type="GO" id="GO:0006829">
    <property type="term" value="P:zinc ion transport"/>
    <property type="evidence" value="ECO:0007669"/>
    <property type="project" value="UniProtKB-KW"/>
</dbReference>
<dbReference type="SUPFAM" id="SSF161111">
    <property type="entry name" value="Cation efflux protein transmembrane domain-like"/>
    <property type="match status" value="1"/>
</dbReference>
<protein>
    <recommendedName>
        <fullName evidence="8">Cation efflux protein transmembrane domain-containing protein</fullName>
    </recommendedName>
</protein>
<comment type="caution">
    <text evidence="9">The sequence shown here is derived from an EMBL/GenBank/DDBJ whole genome shotgun (WGS) entry which is preliminary data.</text>
</comment>
<feature type="transmembrane region" description="Helical" evidence="7">
    <location>
        <begin position="255"/>
        <end position="276"/>
    </location>
</feature>
<keyword evidence="6 7" id="KW-0472">Membrane</keyword>
<dbReference type="EMBL" id="JBICBT010000513">
    <property type="protein sequence ID" value="KAL3111212.1"/>
    <property type="molecule type" value="Genomic_DNA"/>
</dbReference>
<dbReference type="PANTHER" id="PTHR11562">
    <property type="entry name" value="CATION EFFLUX PROTEIN/ ZINC TRANSPORTER"/>
    <property type="match status" value="1"/>
</dbReference>
<dbReference type="AlphaFoldDB" id="A0ABD2L7L9"/>
<evidence type="ECO:0000313" key="10">
    <source>
        <dbReference type="Proteomes" id="UP001620626"/>
    </source>
</evidence>
<feature type="transmembrane region" description="Helical" evidence="7">
    <location>
        <begin position="110"/>
        <end position="135"/>
    </location>
</feature>
<comment type="similarity">
    <text evidence="2">Belongs to the cation diffusion facilitator (CDF) transporter (TC 2.A.4) family. SLC30A subfamily.</text>
</comment>
<dbReference type="InterPro" id="IPR002524">
    <property type="entry name" value="Cation_efflux"/>
</dbReference>
<evidence type="ECO:0000256" key="4">
    <source>
        <dbReference type="ARBA" id="ARBA00022906"/>
    </source>
</evidence>
<dbReference type="InterPro" id="IPR058533">
    <property type="entry name" value="Cation_efflux_TM"/>
</dbReference>
<keyword evidence="3 7" id="KW-0812">Transmembrane</keyword>
<accession>A0ABD2L7L9</accession>
<keyword evidence="4" id="KW-0864">Zinc transport</keyword>
<proteinExistence type="inferred from homology"/>
<feature type="transmembrane region" description="Helical" evidence="7">
    <location>
        <begin position="41"/>
        <end position="62"/>
    </location>
</feature>
<comment type="subcellular location">
    <subcellularLocation>
        <location evidence="1">Membrane</location>
        <topology evidence="1">Multi-pass membrane protein</topology>
    </subcellularLocation>
</comment>
<evidence type="ECO:0000313" key="9">
    <source>
        <dbReference type="EMBL" id="KAL3111212.1"/>
    </source>
</evidence>
<keyword evidence="4" id="KW-0406">Ion transport</keyword>
<evidence type="ECO:0000256" key="5">
    <source>
        <dbReference type="ARBA" id="ARBA00022989"/>
    </source>
</evidence>